<comment type="similarity">
    <text evidence="1">Belongs to the fimbrial export usher family.</text>
</comment>
<dbReference type="Proteomes" id="UP000635384">
    <property type="component" value="Unassembled WGS sequence"/>
</dbReference>
<comment type="subcellular location">
    <subcellularLocation>
        <location evidence="1">Cell outer membrane</location>
        <topology evidence="1">Multi-pass membrane protein</topology>
    </subcellularLocation>
</comment>
<gene>
    <name evidence="3" type="ORF">IB285_01860</name>
</gene>
<evidence type="ECO:0000313" key="4">
    <source>
        <dbReference type="Proteomes" id="UP000635384"/>
    </source>
</evidence>
<sequence>MSLDSAILATALISTSQGGGDAEFSPDDLRAHKAVALDLPVSLDGILLGEVVAKIRGTEVSVRPEDILALFDGEIDQATVDSVLASEVSAEGFATLQALAAAGLIIEYVPESLSLTVELAIAQRGVRQVSLRNTVSLDPESALQPAGFSAGITAINRVAHVHQQPRIGSEFEPFRSDVFGFVNVGGFDGWTLAWEANIETGRDDLFERRDVALIKDDFENATRLTIGDFRTQPFTNLQRSVDFVGVSFRRAYEEIQPFRVLRPSGRQSFTLERPARVTVEVDGLIAFDQQLPPGAYDLSDFPFSTGSNSAVIIVDDGAGPPQVTSFSAFIDNELLGEGLSRFDLSLGLLSYGATASPRYSDDPALSASYEVGVTTSLTLGAHIEASFDLIQVRGSVAIATEVGIVSGETSVSQSSDGWGASAAIQYRNEFETGALHHTVAAQVIWRNEHLQSLAGPEVRELSVDLRWLVQAENVQFSADASHRRVHGQRTRSLALGATWRMMRANFNARGQVVQREGQSDDYRATLSVSIPLGRRSRARARFGTDGDARLEYQRFGGFSVGESQFRAQISRDRDGFFEGSGQIRHISNRAELQFDHQTRETPLGTSSRSEITAAIGIGFAEGAVQFGRPFDSGFVIVKRHENISDRRASLDENGIGEAAHSDPFGAAFIPLRAGYSNYAFTVQVDDLEPGYDLGIDRVEVLPPFRAGYRVDIGSEIRATVLARLILPNEERVSLATGTIYTADGNTEVARFFTNRTGRLVVENLEPGTYRIRIDGSSNLSAEITIAEDETGIVQKGEIKLEPFDNEAISNMRSDSDRTSALSDASVRSTDPRDRAARRNRLQAISTSAGRRGDHDPDHCTTGQRFRRRT</sequence>
<keyword evidence="1" id="KW-0813">Transport</keyword>
<keyword evidence="1" id="KW-1029">Fimbrium biogenesis</keyword>
<comment type="caution">
    <text evidence="3">The sequence shown here is derived from an EMBL/GenBank/DDBJ whole genome shotgun (WGS) entry which is preliminary data.</text>
</comment>
<keyword evidence="1" id="KW-0472">Membrane</keyword>
<feature type="region of interest" description="Disordered" evidence="2">
    <location>
        <begin position="809"/>
        <end position="869"/>
    </location>
</feature>
<keyword evidence="1" id="KW-0998">Cell outer membrane</keyword>
<keyword evidence="4" id="KW-1185">Reference proteome</keyword>
<reference evidence="3 4" key="1">
    <citation type="submission" date="2020-09" db="EMBL/GenBank/DDBJ databases">
        <authorList>
            <person name="Yoon J.-W."/>
        </authorList>
    </citation>
    <scope>NUCLEOTIDE SEQUENCE [LARGE SCALE GENOMIC DNA]</scope>
    <source>
        <strain evidence="3 4">KMU-140</strain>
    </source>
</reference>
<evidence type="ECO:0000256" key="2">
    <source>
        <dbReference type="SAM" id="MobiDB-lite"/>
    </source>
</evidence>
<evidence type="ECO:0000313" key="3">
    <source>
        <dbReference type="EMBL" id="MBD2840994.1"/>
    </source>
</evidence>
<accession>A0ABR8KRB9</accession>
<keyword evidence="1" id="KW-0812">Transmembrane</keyword>
<dbReference type="InterPro" id="IPR000015">
    <property type="entry name" value="Fimb_usher"/>
</dbReference>
<dbReference type="Pfam" id="PF00577">
    <property type="entry name" value="Usher"/>
    <property type="match status" value="1"/>
</dbReference>
<proteinExistence type="inferred from homology"/>
<dbReference type="PANTHER" id="PTHR30451:SF5">
    <property type="entry name" value="SLR0019 PROTEIN"/>
    <property type="match status" value="1"/>
</dbReference>
<dbReference type="InterPro" id="IPR018030">
    <property type="entry name" value="Fimbrial_membr_usher_CS"/>
</dbReference>
<dbReference type="EMBL" id="JACXLC010000001">
    <property type="protein sequence ID" value="MBD2840994.1"/>
    <property type="molecule type" value="Genomic_DNA"/>
</dbReference>
<dbReference type="Gene3D" id="2.60.40.3110">
    <property type="match status" value="1"/>
</dbReference>
<name>A0ABR8KRB9_9SPHN</name>
<organism evidence="3 4">
    <name type="scientific">Erythrobacter rubeus</name>
    <dbReference type="NCBI Taxonomy" id="2760803"/>
    <lineage>
        <taxon>Bacteria</taxon>
        <taxon>Pseudomonadati</taxon>
        <taxon>Pseudomonadota</taxon>
        <taxon>Alphaproteobacteria</taxon>
        <taxon>Sphingomonadales</taxon>
        <taxon>Erythrobacteraceae</taxon>
        <taxon>Erythrobacter/Porphyrobacter group</taxon>
        <taxon>Erythrobacter</taxon>
    </lineage>
</organism>
<protein>
    <submittedName>
        <fullName evidence="3">Fimbrial biogenesis outer membrane usher protein</fullName>
    </submittedName>
</protein>
<dbReference type="PROSITE" id="PS01151">
    <property type="entry name" value="FIMBRIAL_USHER"/>
    <property type="match status" value="1"/>
</dbReference>
<dbReference type="RefSeq" id="WP_190786572.1">
    <property type="nucleotide sequence ID" value="NZ_JACXLC010000001.1"/>
</dbReference>
<evidence type="ECO:0000256" key="1">
    <source>
        <dbReference type="RuleBase" id="RU003884"/>
    </source>
</evidence>
<feature type="compositionally biased region" description="Polar residues" evidence="2">
    <location>
        <begin position="809"/>
        <end position="828"/>
    </location>
</feature>
<dbReference type="PANTHER" id="PTHR30451">
    <property type="entry name" value="OUTER MEMBRANE USHER PROTEIN"/>
    <property type="match status" value="1"/>
</dbReference>